<proteinExistence type="predicted"/>
<accession>A0AAE9W833</accession>
<protein>
    <submittedName>
        <fullName evidence="1">Schizosaccharomyces specific protein Mug125</fullName>
    </submittedName>
</protein>
<keyword evidence="2" id="KW-1185">Reference proteome</keyword>
<dbReference type="Proteomes" id="UP001212411">
    <property type="component" value="Chromosome 1"/>
</dbReference>
<evidence type="ECO:0000313" key="1">
    <source>
        <dbReference type="EMBL" id="WBW71505.1"/>
    </source>
</evidence>
<name>A0AAE9W833_9SCHI</name>
<dbReference type="EMBL" id="CP115611">
    <property type="protein sequence ID" value="WBW71505.1"/>
    <property type="molecule type" value="Genomic_DNA"/>
</dbReference>
<organism evidence="1 2">
    <name type="scientific">Schizosaccharomyces osmophilus</name>
    <dbReference type="NCBI Taxonomy" id="2545709"/>
    <lineage>
        <taxon>Eukaryota</taxon>
        <taxon>Fungi</taxon>
        <taxon>Dikarya</taxon>
        <taxon>Ascomycota</taxon>
        <taxon>Taphrinomycotina</taxon>
        <taxon>Schizosaccharomycetes</taxon>
        <taxon>Schizosaccharomycetales</taxon>
        <taxon>Schizosaccharomycetaceae</taxon>
        <taxon>Schizosaccharomyces</taxon>
    </lineage>
</organism>
<reference evidence="1 2" key="1">
    <citation type="journal article" date="2023" name="G3 (Bethesda)">
        <title>A high-quality reference genome for the fission yeast Schizosaccharomyces osmophilus.</title>
        <authorList>
            <person name="Jia G.S."/>
            <person name="Zhang W.C."/>
            <person name="Liang Y."/>
            <person name="Liu X.H."/>
            <person name="Rhind N."/>
            <person name="Pidoux A."/>
            <person name="Brysch-Herzberg M."/>
            <person name="Du L.L."/>
        </authorList>
    </citation>
    <scope>NUCLEOTIDE SEQUENCE [LARGE SCALE GENOMIC DNA]</scope>
    <source>
        <strain evidence="1 2">CBS 15793</strain>
    </source>
</reference>
<evidence type="ECO:0000313" key="2">
    <source>
        <dbReference type="Proteomes" id="UP001212411"/>
    </source>
</evidence>
<dbReference type="KEGG" id="som:SOMG_01800"/>
<sequence length="276" mass="31390">MNGFKENKDSTLNSKRVSSFAARLAMEFPSNQSSSYDPLVSWISAVRENYSENALGSSDNDKQNNDANCEALVVFNDEPKETRYSFSTGCARLSYMKSNGKHKDSLNSNDTHANTINRIPTRSVSDKALRAKSDIQYPLRNSKPSDAEEKENIGSVEIIELQSDDEELSSHSPEIMSDAESCRISLMDGLSSMENGYPVDDQGTFIDVEPLRYNPNDDLKEQISYYQDYTDKYLLNETIMNWEEREPTITEVLSRKYLEDLASRDHRSGNKPFFFT</sequence>
<gene>
    <name evidence="1" type="primary">mug125</name>
    <name evidence="1" type="ORF">SOMG_01800</name>
</gene>
<dbReference type="RefSeq" id="XP_056035748.1">
    <property type="nucleotide sequence ID" value="XM_056180593.1"/>
</dbReference>
<dbReference type="AlphaFoldDB" id="A0AAE9W833"/>
<dbReference type="GeneID" id="80875282"/>